<name>A0ABW0WTG9_9ACTN</name>
<evidence type="ECO:0000256" key="2">
    <source>
        <dbReference type="SAM" id="SignalP"/>
    </source>
</evidence>
<feature type="chain" id="PRO_5047146865" description="Secreted protein" evidence="2">
    <location>
        <begin position="29"/>
        <end position="226"/>
    </location>
</feature>
<dbReference type="PROSITE" id="PS51257">
    <property type="entry name" value="PROKAR_LIPOPROTEIN"/>
    <property type="match status" value="1"/>
</dbReference>
<comment type="caution">
    <text evidence="3">The sequence shown here is derived from an EMBL/GenBank/DDBJ whole genome shotgun (WGS) entry which is preliminary data.</text>
</comment>
<organism evidence="3 4">
    <name type="scientific">Kitasatospora misakiensis</name>
    <dbReference type="NCBI Taxonomy" id="67330"/>
    <lineage>
        <taxon>Bacteria</taxon>
        <taxon>Bacillati</taxon>
        <taxon>Actinomycetota</taxon>
        <taxon>Actinomycetes</taxon>
        <taxon>Kitasatosporales</taxon>
        <taxon>Streptomycetaceae</taxon>
        <taxon>Kitasatospora</taxon>
    </lineage>
</organism>
<feature type="signal peptide" evidence="2">
    <location>
        <begin position="1"/>
        <end position="28"/>
    </location>
</feature>
<keyword evidence="4" id="KW-1185">Reference proteome</keyword>
<dbReference type="Proteomes" id="UP001595975">
    <property type="component" value="Unassembled WGS sequence"/>
</dbReference>
<dbReference type="EMBL" id="JBHSOF010000001">
    <property type="protein sequence ID" value="MFC5661557.1"/>
    <property type="molecule type" value="Genomic_DNA"/>
</dbReference>
<proteinExistence type="predicted"/>
<feature type="region of interest" description="Disordered" evidence="1">
    <location>
        <begin position="48"/>
        <end position="81"/>
    </location>
</feature>
<dbReference type="RefSeq" id="WP_380223115.1">
    <property type="nucleotide sequence ID" value="NZ_JBHSOF010000001.1"/>
</dbReference>
<evidence type="ECO:0000313" key="3">
    <source>
        <dbReference type="EMBL" id="MFC5661557.1"/>
    </source>
</evidence>
<reference evidence="4" key="1">
    <citation type="journal article" date="2019" name="Int. J. Syst. Evol. Microbiol.">
        <title>The Global Catalogue of Microorganisms (GCM) 10K type strain sequencing project: providing services to taxonomists for standard genome sequencing and annotation.</title>
        <authorList>
            <consortium name="The Broad Institute Genomics Platform"/>
            <consortium name="The Broad Institute Genome Sequencing Center for Infectious Disease"/>
            <person name="Wu L."/>
            <person name="Ma J."/>
        </authorList>
    </citation>
    <scope>NUCLEOTIDE SEQUENCE [LARGE SCALE GENOMIC DNA]</scope>
    <source>
        <strain evidence="4">CGMCC 4.1437</strain>
    </source>
</reference>
<evidence type="ECO:0000256" key="1">
    <source>
        <dbReference type="SAM" id="MobiDB-lite"/>
    </source>
</evidence>
<evidence type="ECO:0000313" key="4">
    <source>
        <dbReference type="Proteomes" id="UP001595975"/>
    </source>
</evidence>
<evidence type="ECO:0008006" key="5">
    <source>
        <dbReference type="Google" id="ProtNLM"/>
    </source>
</evidence>
<keyword evidence="2" id="KW-0732">Signal</keyword>
<gene>
    <name evidence="3" type="ORF">ACFP3U_01020</name>
</gene>
<accession>A0ABW0WTG9</accession>
<sequence>MDKWQRRGRNLALAGTIAALALGTAACGSDGGSGSAFGAKVVLSEPDQVRDALPSETSLPSGWKRSSGAKPPQAVTQADASSTCRKKLKADCLGLQLGGNVRYKSETSTSNDIRLTLLTFDKPENAGPVFEAMVASFEEEEGAARKVSVKTAAEQSQAFEKDVDKDGDSGQAATKLLAGSMVMRVGAVVSLIELDEDERDHKTLKQFADLQAERIKRVQRGQKADG</sequence>
<protein>
    <recommendedName>
        <fullName evidence="5">Secreted protein</fullName>
    </recommendedName>
</protein>